<accession>G3CEF2</accession>
<evidence type="ECO:0000256" key="7">
    <source>
        <dbReference type="ARBA" id="ARBA00022692"/>
    </source>
</evidence>
<evidence type="ECO:0000256" key="3">
    <source>
        <dbReference type="ARBA" id="ARBA00013531"/>
    </source>
</evidence>
<dbReference type="FunFam" id="1.20.810.10:FF:000002">
    <property type="entry name" value="Cytochrome b"/>
    <property type="match status" value="1"/>
</dbReference>
<keyword evidence="15 19" id="KW-0472">Membrane</keyword>
<reference evidence="23" key="2">
    <citation type="submission" date="2016-06" db="EMBL/GenBank/DDBJ databases">
        <title>Two distinctive lineages of mitochondrial cytochrome b gene sequences and the phylogenetic relationships in the Tsushima salamander Hynobius tsuensis Abe, 1922 (Amphibia: Caudata) from the Tsushima Islands in Japan.</title>
        <authorList>
            <person name="Niwa K."/>
            <person name="Kuro-o M."/>
        </authorList>
    </citation>
    <scope>NUCLEOTIDE SEQUENCE</scope>
</reference>
<dbReference type="InterPro" id="IPR005798">
    <property type="entry name" value="Cyt_b/b6_C"/>
</dbReference>
<gene>
    <name evidence="22" type="primary">CYTB</name>
    <name evidence="23" type="synonym">cytb</name>
</gene>
<feature type="binding site" description="axial binding residue" evidence="18">
    <location>
        <position position="84"/>
    </location>
    <ligand>
        <name>heme b</name>
        <dbReference type="ChEBI" id="CHEBI:60344"/>
        <label>b562</label>
    </ligand>
    <ligandPart>
        <name>Fe</name>
        <dbReference type="ChEBI" id="CHEBI:18248"/>
    </ligandPart>
</feature>
<dbReference type="InterPro" id="IPR030689">
    <property type="entry name" value="Cytochrome_b"/>
</dbReference>
<dbReference type="GeneID" id="14841977"/>
<evidence type="ECO:0000259" key="21">
    <source>
        <dbReference type="PROSITE" id="PS51003"/>
    </source>
</evidence>
<sequence length="380" mass="42914">MAHPIRKTHPLIKIINGSFVDLPTPSNISSLWNFGSLLGICLIAQIITGLFLAMHYTADTSSAFSSVAHICRDVNYGWLMRNIHANGASFFFICIYMHIGRGLYYGSYLYKETWNIGVILLFLVMATAFVGYVLPWGQMSFWGATVITNLLSAIPYMGDSLVQWIWGGFSVDKATLTRFFAFHFLFPFLIAGASIIHLLFLHETGSNNPTGIMSNMDKVPFHPYFSYKDALGFLIMLTMLFMLSLLSPNLLGDPDNFTPANPLVTPPHIQPEWYFLFAYAILRSIPNKLGGVLALLASIMILMLIPMIHTSKQRSLTFRPVTQFLFWLVVSNALILTWIGGQPVEQPFIEIGQAASTLYFLLFLIIMPLMGWWENKLIKW</sequence>
<organism evidence="22">
    <name type="scientific">Hynobius nebulosus</name>
    <name type="common">Mitsjama salamander</name>
    <name type="synonym">Salamandra nebulosa</name>
    <dbReference type="NCBI Taxonomy" id="294368"/>
    <lineage>
        <taxon>Eukaryota</taxon>
        <taxon>Metazoa</taxon>
        <taxon>Chordata</taxon>
        <taxon>Craniata</taxon>
        <taxon>Vertebrata</taxon>
        <taxon>Euteleostomi</taxon>
        <taxon>Amphibia</taxon>
        <taxon>Batrachia</taxon>
        <taxon>Caudata</taxon>
        <taxon>Cryptobranchoidea</taxon>
        <taxon>Hynobiidae</taxon>
        <taxon>Hynobius</taxon>
        <taxon>Hynobius</taxon>
    </lineage>
</organism>
<evidence type="ECO:0000313" key="23">
    <source>
        <dbReference type="EMBL" id="BBB21669.1"/>
    </source>
</evidence>
<feature type="transmembrane region" description="Helical" evidence="19">
    <location>
        <begin position="88"/>
        <end position="108"/>
    </location>
</feature>
<evidence type="ECO:0000256" key="12">
    <source>
        <dbReference type="ARBA" id="ARBA00023004"/>
    </source>
</evidence>
<geneLocation type="mitochondrion" evidence="22"/>
<keyword evidence="13" id="KW-0830">Ubiquinone</keyword>
<dbReference type="PANTHER" id="PTHR19271">
    <property type="entry name" value="CYTOCHROME B"/>
    <property type="match status" value="1"/>
</dbReference>
<evidence type="ECO:0000256" key="1">
    <source>
        <dbReference type="ARBA" id="ARBA00002566"/>
    </source>
</evidence>
<keyword evidence="11 19" id="KW-1133">Transmembrane helix</keyword>
<keyword evidence="9" id="KW-0999">Mitochondrion inner membrane</keyword>
<dbReference type="InterPro" id="IPR027387">
    <property type="entry name" value="Cytb/b6-like_sf"/>
</dbReference>
<dbReference type="CTD" id="4519"/>
<evidence type="ECO:0000256" key="6">
    <source>
        <dbReference type="ARBA" id="ARBA00022660"/>
    </source>
</evidence>
<keyword evidence="4 19" id="KW-0813">Transport</keyword>
<comment type="cofactor">
    <cofactor evidence="19">
        <name>heme b</name>
        <dbReference type="ChEBI" id="CHEBI:60344"/>
    </cofactor>
    <text evidence="19">Binds 2 heme groups non-covalently.</text>
</comment>
<dbReference type="CDD" id="cd00284">
    <property type="entry name" value="Cytochrome_b_N"/>
    <property type="match status" value="1"/>
</dbReference>
<feature type="binding site" evidence="17">
    <location>
        <position position="202"/>
    </location>
    <ligand>
        <name>a ubiquinone</name>
        <dbReference type="ChEBI" id="CHEBI:16389"/>
    </ligand>
</feature>
<evidence type="ECO:0000256" key="10">
    <source>
        <dbReference type="ARBA" id="ARBA00022982"/>
    </source>
</evidence>
<feature type="transmembrane region" description="Helical" evidence="19">
    <location>
        <begin position="321"/>
        <end position="339"/>
    </location>
</feature>
<evidence type="ECO:0000256" key="14">
    <source>
        <dbReference type="ARBA" id="ARBA00023128"/>
    </source>
</evidence>
<feature type="binding site" description="axial binding residue" evidence="18">
    <location>
        <position position="197"/>
    </location>
    <ligand>
        <name>heme b</name>
        <dbReference type="ChEBI" id="CHEBI:60344"/>
        <label>b566</label>
    </ligand>
    <ligandPart>
        <name>Fe</name>
        <dbReference type="ChEBI" id="CHEBI:18248"/>
    </ligandPart>
</feature>
<feature type="transmembrane region" description="Helical" evidence="19">
    <location>
        <begin position="289"/>
        <end position="309"/>
    </location>
</feature>
<evidence type="ECO:0000256" key="16">
    <source>
        <dbReference type="ARBA" id="ARBA00061233"/>
    </source>
</evidence>
<dbReference type="InterPro" id="IPR048259">
    <property type="entry name" value="Cytochrome_b_N_euk/bac"/>
</dbReference>
<keyword evidence="10 19" id="KW-0249">Electron transport</keyword>
<feature type="transmembrane region" description="Helical" evidence="19">
    <location>
        <begin position="114"/>
        <end position="134"/>
    </location>
</feature>
<dbReference type="GO" id="GO:0008121">
    <property type="term" value="F:quinol-cytochrome-c reductase activity"/>
    <property type="evidence" value="ECO:0007669"/>
    <property type="project" value="InterPro"/>
</dbReference>
<dbReference type="EMBL" id="HM036356">
    <property type="protein sequence ID" value="ADG23001.1"/>
    <property type="molecule type" value="Genomic_DNA"/>
</dbReference>
<dbReference type="SUPFAM" id="SSF81342">
    <property type="entry name" value="Transmembrane di-heme cytochromes"/>
    <property type="match status" value="1"/>
</dbReference>
<feature type="domain" description="Cytochrome b/b6 N-terminal region profile" evidence="20">
    <location>
        <begin position="1"/>
        <end position="210"/>
    </location>
</feature>
<evidence type="ECO:0000256" key="17">
    <source>
        <dbReference type="PIRSR" id="PIRSR038885-1"/>
    </source>
</evidence>
<keyword evidence="12 18" id="KW-0408">Iron</keyword>
<dbReference type="GO" id="GO:0005743">
    <property type="term" value="C:mitochondrial inner membrane"/>
    <property type="evidence" value="ECO:0007669"/>
    <property type="project" value="UniProtKB-SubCell"/>
</dbReference>
<dbReference type="PROSITE" id="PS51003">
    <property type="entry name" value="CYTB_CTER"/>
    <property type="match status" value="1"/>
</dbReference>
<keyword evidence="5 18" id="KW-0349">Heme</keyword>
<dbReference type="RefSeq" id="YP_007625418.1">
    <property type="nucleotide sequence ID" value="NC_020650.1"/>
</dbReference>
<evidence type="ECO:0000256" key="8">
    <source>
        <dbReference type="ARBA" id="ARBA00022723"/>
    </source>
</evidence>
<dbReference type="InterPro" id="IPR036150">
    <property type="entry name" value="Cyt_b/b6_C_sf"/>
</dbReference>
<dbReference type="PROSITE" id="PS51002">
    <property type="entry name" value="CYTB_NTER"/>
    <property type="match status" value="1"/>
</dbReference>
<protein>
    <recommendedName>
        <fullName evidence="3 19">Cytochrome b</fullName>
    </recommendedName>
</protein>
<feature type="transmembrane region" description="Helical" evidence="19">
    <location>
        <begin position="31"/>
        <end position="53"/>
    </location>
</feature>
<dbReference type="PANTHER" id="PTHR19271:SF16">
    <property type="entry name" value="CYTOCHROME B"/>
    <property type="match status" value="1"/>
</dbReference>
<dbReference type="Pfam" id="PF00033">
    <property type="entry name" value="Cytochrome_B"/>
    <property type="match status" value="1"/>
</dbReference>
<dbReference type="GO" id="GO:0006122">
    <property type="term" value="P:mitochondrial electron transport, ubiquinol to cytochrome c"/>
    <property type="evidence" value="ECO:0007669"/>
    <property type="project" value="TreeGrafter"/>
</dbReference>
<evidence type="ECO:0000256" key="19">
    <source>
        <dbReference type="RuleBase" id="RU362117"/>
    </source>
</evidence>
<feature type="binding site" description="axial binding residue" evidence="18">
    <location>
        <position position="98"/>
    </location>
    <ligand>
        <name>heme b</name>
        <dbReference type="ChEBI" id="CHEBI:60344"/>
        <label>b566</label>
    </ligand>
    <ligandPart>
        <name>Fe</name>
        <dbReference type="ChEBI" id="CHEBI:18248"/>
    </ligandPart>
</feature>
<dbReference type="AlphaFoldDB" id="G3CEF2"/>
<proteinExistence type="inferred from homology"/>
<dbReference type="InterPro" id="IPR016174">
    <property type="entry name" value="Di-haem_cyt_TM"/>
</dbReference>
<reference evidence="22" key="1">
    <citation type="journal article" date="2011" name="Mol. Biol. Evol.">
        <title>Exploring patterns and extent of bias in estimating divergence time from mitochondrial DNA sequence data in a particular lineage: a case study of salamanders (order caudata).</title>
        <authorList>
            <person name="Zheng Y."/>
            <person name="Peng R."/>
            <person name="Kuro-O M."/>
            <person name="Zeng X."/>
        </authorList>
    </citation>
    <scope>NUCLEOTIDE SEQUENCE</scope>
</reference>
<evidence type="ECO:0000256" key="13">
    <source>
        <dbReference type="ARBA" id="ARBA00023075"/>
    </source>
</evidence>
<dbReference type="InterPro" id="IPR048260">
    <property type="entry name" value="Cytochrome_b_C_euk/bac"/>
</dbReference>
<keyword evidence="7 19" id="KW-0812">Transmembrane</keyword>
<evidence type="ECO:0000256" key="9">
    <source>
        <dbReference type="ARBA" id="ARBA00022792"/>
    </source>
</evidence>
<evidence type="ECO:0000256" key="5">
    <source>
        <dbReference type="ARBA" id="ARBA00022617"/>
    </source>
</evidence>
<feature type="transmembrane region" description="Helical" evidence="19">
    <location>
        <begin position="351"/>
        <end position="373"/>
    </location>
</feature>
<evidence type="ECO:0000256" key="18">
    <source>
        <dbReference type="PIRSR" id="PIRSR038885-2"/>
    </source>
</evidence>
<dbReference type="SUPFAM" id="SSF81648">
    <property type="entry name" value="a domain/subunit of cytochrome bc1 complex (Ubiquinol-cytochrome c reductase)"/>
    <property type="match status" value="1"/>
</dbReference>
<dbReference type="InterPro" id="IPR005797">
    <property type="entry name" value="Cyt_b/b6_N"/>
</dbReference>
<comment type="subcellular location">
    <subcellularLocation>
        <location evidence="2">Mitochondrion inner membrane</location>
        <topology evidence="2">Multi-pass membrane protein</topology>
    </subcellularLocation>
</comment>
<keyword evidence="14 19" id="KW-0496">Mitochondrion</keyword>
<evidence type="ECO:0000256" key="15">
    <source>
        <dbReference type="ARBA" id="ARBA00023136"/>
    </source>
</evidence>
<comment type="similarity">
    <text evidence="16 19">Belongs to the cytochrome b family.</text>
</comment>
<comment type="cofactor">
    <cofactor evidence="18">
        <name>heme</name>
        <dbReference type="ChEBI" id="CHEBI:30413"/>
    </cofactor>
    <text evidence="18">Binds 2 heme groups non-covalently.</text>
</comment>
<evidence type="ECO:0000256" key="11">
    <source>
        <dbReference type="ARBA" id="ARBA00022989"/>
    </source>
</evidence>
<feature type="domain" description="Cytochrome b/b6 C-terminal region profile" evidence="21">
    <location>
        <begin position="211"/>
        <end position="380"/>
    </location>
</feature>
<feature type="transmembrane region" description="Helical" evidence="19">
    <location>
        <begin position="178"/>
        <end position="201"/>
    </location>
</feature>
<keyword evidence="6 19" id="KW-0679">Respiratory chain</keyword>
<dbReference type="EMBL" id="LC156141">
    <property type="protein sequence ID" value="BBB21669.1"/>
    <property type="molecule type" value="Genomic_DNA"/>
</dbReference>
<evidence type="ECO:0000259" key="20">
    <source>
        <dbReference type="PROSITE" id="PS51002"/>
    </source>
</evidence>
<dbReference type="GO" id="GO:0045275">
    <property type="term" value="C:respiratory chain complex III"/>
    <property type="evidence" value="ECO:0007669"/>
    <property type="project" value="InterPro"/>
</dbReference>
<feature type="transmembrane region" description="Helical" evidence="19">
    <location>
        <begin position="230"/>
        <end position="251"/>
    </location>
</feature>
<dbReference type="Gene3D" id="1.20.810.10">
    <property type="entry name" value="Cytochrome Bc1 Complex, Chain C"/>
    <property type="match status" value="1"/>
</dbReference>
<evidence type="ECO:0000256" key="2">
    <source>
        <dbReference type="ARBA" id="ARBA00004448"/>
    </source>
</evidence>
<dbReference type="GO" id="GO:0046872">
    <property type="term" value="F:metal ion binding"/>
    <property type="evidence" value="ECO:0007669"/>
    <property type="project" value="UniProtKB-UniRule"/>
</dbReference>
<evidence type="ECO:0000313" key="22">
    <source>
        <dbReference type="EMBL" id="ADG23001.1"/>
    </source>
</evidence>
<dbReference type="CDD" id="cd00290">
    <property type="entry name" value="cytochrome_b_C"/>
    <property type="match status" value="1"/>
</dbReference>
<keyword evidence="8 18" id="KW-0479">Metal-binding</keyword>
<dbReference type="PIRSF" id="PIRSF038885">
    <property type="entry name" value="COB"/>
    <property type="match status" value="1"/>
</dbReference>
<name>G3CEF2_HYNNE</name>
<dbReference type="Pfam" id="PF00032">
    <property type="entry name" value="Cytochrom_B_C"/>
    <property type="match status" value="1"/>
</dbReference>
<feature type="binding site" description="axial binding residue" evidence="18">
    <location>
        <position position="183"/>
    </location>
    <ligand>
        <name>heme b</name>
        <dbReference type="ChEBI" id="CHEBI:60344"/>
        <label>b562</label>
    </ligand>
    <ligandPart>
        <name>Fe</name>
        <dbReference type="ChEBI" id="CHEBI:18248"/>
    </ligandPart>
</feature>
<comment type="function">
    <text evidence="1 19">Component of the ubiquinol-cytochrome c reductase complex (complex III or cytochrome b-c1 complex) that is part of the mitochondrial respiratory chain. The b-c1 complex mediates electron transfer from ubiquinol to cytochrome c. Contributes to the generation of a proton gradient across the mitochondrial membrane that is then used for ATP synthesis.</text>
</comment>
<dbReference type="GO" id="GO:0016491">
    <property type="term" value="F:oxidoreductase activity"/>
    <property type="evidence" value="ECO:0007669"/>
    <property type="project" value="UniProtKB-UniRule"/>
</dbReference>
<evidence type="ECO:0000256" key="4">
    <source>
        <dbReference type="ARBA" id="ARBA00022448"/>
    </source>
</evidence>